<keyword evidence="2" id="KW-1185">Reference proteome</keyword>
<evidence type="ECO:0000313" key="1">
    <source>
        <dbReference type="EMBL" id="MXO71252.1"/>
    </source>
</evidence>
<evidence type="ECO:0000313" key="2">
    <source>
        <dbReference type="Proteomes" id="UP000466966"/>
    </source>
</evidence>
<dbReference type="EMBL" id="WTYV01000002">
    <property type="protein sequence ID" value="MXO71252.1"/>
    <property type="molecule type" value="Genomic_DNA"/>
</dbReference>
<dbReference type="AlphaFoldDB" id="A0A844YVT3"/>
<dbReference type="RefSeq" id="WP_160771185.1">
    <property type="nucleotide sequence ID" value="NZ_WTYV01000002.1"/>
</dbReference>
<gene>
    <name evidence="1" type="ORF">GRI99_06310</name>
</gene>
<dbReference type="OrthoDB" id="7433294at2"/>
<dbReference type="Proteomes" id="UP000466966">
    <property type="component" value="Unassembled WGS sequence"/>
</dbReference>
<protein>
    <submittedName>
        <fullName evidence="1">Uncharacterized protein</fullName>
    </submittedName>
</protein>
<name>A0A844YVT3_9SPHN</name>
<accession>A0A844YVT3</accession>
<comment type="caution">
    <text evidence="1">The sequence shown here is derived from an EMBL/GenBank/DDBJ whole genome shotgun (WGS) entry which is preliminary data.</text>
</comment>
<reference evidence="1 2" key="1">
    <citation type="submission" date="2019-12" db="EMBL/GenBank/DDBJ databases">
        <title>Genomic-based taxomic classification of the family Erythrobacteraceae.</title>
        <authorList>
            <person name="Xu L."/>
        </authorList>
    </citation>
    <scope>NUCLEOTIDE SEQUENCE [LARGE SCALE GENOMIC DNA]</scope>
    <source>
        <strain evidence="1 2">M0322</strain>
    </source>
</reference>
<organism evidence="1 2">
    <name type="scientific">Alteraurantiacibacter buctensis</name>
    <dbReference type="NCBI Taxonomy" id="1503981"/>
    <lineage>
        <taxon>Bacteria</taxon>
        <taxon>Pseudomonadati</taxon>
        <taxon>Pseudomonadota</taxon>
        <taxon>Alphaproteobacteria</taxon>
        <taxon>Sphingomonadales</taxon>
        <taxon>Erythrobacteraceae</taxon>
        <taxon>Alteraurantiacibacter</taxon>
    </lineage>
</organism>
<proteinExistence type="predicted"/>
<sequence length="65" mass="7439">MRTFTLTFSSTTPQDNNAIRFTAHDPRTALTILEQHPQHDRATVWEGTQKLCCITRSGVDVWHIS</sequence>